<evidence type="ECO:0000259" key="1">
    <source>
        <dbReference type="PROSITE" id="PS50006"/>
    </source>
</evidence>
<dbReference type="EMBL" id="JAMFLX010000047">
    <property type="protein sequence ID" value="MCL6272129.1"/>
    <property type="molecule type" value="Genomic_DNA"/>
</dbReference>
<evidence type="ECO:0000313" key="3">
    <source>
        <dbReference type="Proteomes" id="UP001203338"/>
    </source>
</evidence>
<keyword evidence="3" id="KW-1185">Reference proteome</keyword>
<dbReference type="RefSeq" id="WP_249701813.1">
    <property type="nucleotide sequence ID" value="NZ_JAMFLX010000047.1"/>
</dbReference>
<dbReference type="InterPro" id="IPR000253">
    <property type="entry name" value="FHA_dom"/>
</dbReference>
<sequence>MSLQLQIINIPEGELLADTLYRIPASGGLIGRAPECTVPLPDNSRFLSSRHARVFQEDTQWLIEDLSTNGLLINNASSPLGPGKRHTLTDGDILTCGEYRIMVNLFSPEISLTSCLADTLEAAPLNDHSSDDPFSTSPSQFSQATAMVLDDPFSDLSSEAASSNVAPRAIPKPVEADHIQAESISFGRDKEAPSIDQLAGDYQPTAHQPDSSSLIDVLGDAPAASIPAEANIKNEIIEPVREAVIQPEPDVQQPVLTPTPIQRVEHSGVPVLSSSSQDTIFQLQEENRQLREQLKKKNKLVKKVIYHAMGQALEQTLMDFSPEYLEKLFDDYSGKKRGLFRKRNNWELYGRHFQRIMKEQTCRLAFTARFQAALRKLQEKTP</sequence>
<dbReference type="Pfam" id="PF00498">
    <property type="entry name" value="FHA"/>
    <property type="match status" value="1"/>
</dbReference>
<dbReference type="Proteomes" id="UP001203338">
    <property type="component" value="Unassembled WGS sequence"/>
</dbReference>
<dbReference type="SMART" id="SM00240">
    <property type="entry name" value="FHA"/>
    <property type="match status" value="1"/>
</dbReference>
<reference evidence="2 3" key="1">
    <citation type="submission" date="2022-05" db="EMBL/GenBank/DDBJ databases">
        <authorList>
            <person name="Park J.-S."/>
        </authorList>
    </citation>
    <scope>NUCLEOTIDE SEQUENCE [LARGE SCALE GENOMIC DNA]</scope>
    <source>
        <strain evidence="2 3">2012CJ34-2</strain>
    </source>
</reference>
<feature type="domain" description="FHA" evidence="1">
    <location>
        <begin position="28"/>
        <end position="78"/>
    </location>
</feature>
<protein>
    <submittedName>
        <fullName evidence="2">FHA domain-containing protein</fullName>
    </submittedName>
</protein>
<dbReference type="PROSITE" id="PS50006">
    <property type="entry name" value="FHA_DOMAIN"/>
    <property type="match status" value="1"/>
</dbReference>
<proteinExistence type="predicted"/>
<dbReference type="SUPFAM" id="SSF49879">
    <property type="entry name" value="SMAD/FHA domain"/>
    <property type="match status" value="1"/>
</dbReference>
<organism evidence="2 3">
    <name type="scientific">Parendozoicomonas callyspongiae</name>
    <dbReference type="NCBI Taxonomy" id="2942213"/>
    <lineage>
        <taxon>Bacteria</taxon>
        <taxon>Pseudomonadati</taxon>
        <taxon>Pseudomonadota</taxon>
        <taxon>Gammaproteobacteria</taxon>
        <taxon>Oceanospirillales</taxon>
        <taxon>Endozoicomonadaceae</taxon>
        <taxon>Parendozoicomonas</taxon>
    </lineage>
</organism>
<name>A0ABT0PL83_9GAMM</name>
<evidence type="ECO:0000313" key="2">
    <source>
        <dbReference type="EMBL" id="MCL6272129.1"/>
    </source>
</evidence>
<gene>
    <name evidence="2" type="ORF">M3P05_19600</name>
</gene>
<dbReference type="Gene3D" id="2.60.200.20">
    <property type="match status" value="1"/>
</dbReference>
<dbReference type="InterPro" id="IPR008984">
    <property type="entry name" value="SMAD_FHA_dom_sf"/>
</dbReference>
<dbReference type="CDD" id="cd00060">
    <property type="entry name" value="FHA"/>
    <property type="match status" value="1"/>
</dbReference>
<dbReference type="InterPro" id="IPR046883">
    <property type="entry name" value="T6SS_FHA_C"/>
</dbReference>
<comment type="caution">
    <text evidence="2">The sequence shown here is derived from an EMBL/GenBank/DDBJ whole genome shotgun (WGS) entry which is preliminary data.</text>
</comment>
<accession>A0ABT0PL83</accession>
<dbReference type="Pfam" id="PF20232">
    <property type="entry name" value="T6SS_FHA_C"/>
    <property type="match status" value="1"/>
</dbReference>